<dbReference type="RefSeq" id="WP_022488061.1">
    <property type="nucleotide sequence ID" value="NZ_CAMEFB010000018.1"/>
</dbReference>
<evidence type="ECO:0000313" key="5">
    <source>
        <dbReference type="Proteomes" id="UP000182379"/>
    </source>
</evidence>
<dbReference type="PANTHER" id="PTHR30055:SF226">
    <property type="entry name" value="HTH-TYPE TRANSCRIPTIONAL REGULATOR PKSA"/>
    <property type="match status" value="1"/>
</dbReference>
<dbReference type="Gene3D" id="1.10.357.10">
    <property type="entry name" value="Tetracycline Repressor, domain 2"/>
    <property type="match status" value="1"/>
</dbReference>
<protein>
    <submittedName>
        <fullName evidence="4">Transcriptional regulator, TetR family</fullName>
    </submittedName>
</protein>
<name>A0A1H2TZJ1_ACIFE</name>
<dbReference type="PANTHER" id="PTHR30055">
    <property type="entry name" value="HTH-TYPE TRANSCRIPTIONAL REGULATOR RUTR"/>
    <property type="match status" value="1"/>
</dbReference>
<evidence type="ECO:0000256" key="1">
    <source>
        <dbReference type="ARBA" id="ARBA00023125"/>
    </source>
</evidence>
<dbReference type="Proteomes" id="UP000182379">
    <property type="component" value="Unassembled WGS sequence"/>
</dbReference>
<proteinExistence type="predicted"/>
<dbReference type="InterPro" id="IPR001647">
    <property type="entry name" value="HTH_TetR"/>
</dbReference>
<dbReference type="EMBL" id="FNOP01000002">
    <property type="protein sequence ID" value="SDW49148.1"/>
    <property type="molecule type" value="Genomic_DNA"/>
</dbReference>
<evidence type="ECO:0000259" key="3">
    <source>
        <dbReference type="PROSITE" id="PS50977"/>
    </source>
</evidence>
<dbReference type="InterPro" id="IPR009057">
    <property type="entry name" value="Homeodomain-like_sf"/>
</dbReference>
<dbReference type="SUPFAM" id="SSF46689">
    <property type="entry name" value="Homeodomain-like"/>
    <property type="match status" value="1"/>
</dbReference>
<organism evidence="4 5">
    <name type="scientific">Acidaminococcus fermentans</name>
    <dbReference type="NCBI Taxonomy" id="905"/>
    <lineage>
        <taxon>Bacteria</taxon>
        <taxon>Bacillati</taxon>
        <taxon>Bacillota</taxon>
        <taxon>Negativicutes</taxon>
        <taxon>Acidaminococcales</taxon>
        <taxon>Acidaminococcaceae</taxon>
        <taxon>Acidaminococcus</taxon>
    </lineage>
</organism>
<dbReference type="PROSITE" id="PS50977">
    <property type="entry name" value="HTH_TETR_2"/>
    <property type="match status" value="1"/>
</dbReference>
<dbReference type="GO" id="GO:0000976">
    <property type="term" value="F:transcription cis-regulatory region binding"/>
    <property type="evidence" value="ECO:0007669"/>
    <property type="project" value="TreeGrafter"/>
</dbReference>
<comment type="caution">
    <text evidence="4">The sequence shown here is derived from an EMBL/GenBank/DDBJ whole genome shotgun (WGS) entry which is preliminary data.</text>
</comment>
<gene>
    <name evidence="4" type="ORF">SAMN05216495_10250</name>
</gene>
<dbReference type="AlphaFoldDB" id="A0A1H2TZJ1"/>
<dbReference type="GO" id="GO:0003700">
    <property type="term" value="F:DNA-binding transcription factor activity"/>
    <property type="evidence" value="ECO:0007669"/>
    <property type="project" value="TreeGrafter"/>
</dbReference>
<dbReference type="InterPro" id="IPR050109">
    <property type="entry name" value="HTH-type_TetR-like_transc_reg"/>
</dbReference>
<dbReference type="Pfam" id="PF00440">
    <property type="entry name" value="TetR_N"/>
    <property type="match status" value="1"/>
</dbReference>
<feature type="domain" description="HTH tetR-type" evidence="3">
    <location>
        <begin position="8"/>
        <end position="68"/>
    </location>
</feature>
<sequence>MVKINASLSKEKRILKAAEQVFSHKGYTQATLDEIIQIADTGKGTVYKYYKNKENLFYTLVEAKNRKLMKAMETAVEEGETFSDQFRGYVEAFLHFLEKNETLWSVILFELLNQQAGWRLLWDEKKQDWRLDVRWGKKPEEKDVAMKRRYAELIYGEIQLLQSIFQKAIDRQYLKPLTDLQLMSQNFYFSIFMLSNQGAFTKENRERVVDGMIDRFLYGHKEKTAAR</sequence>
<keyword evidence="1 2" id="KW-0238">DNA-binding</keyword>
<dbReference type="Gene3D" id="1.10.10.60">
    <property type="entry name" value="Homeodomain-like"/>
    <property type="match status" value="1"/>
</dbReference>
<evidence type="ECO:0000256" key="2">
    <source>
        <dbReference type="PROSITE-ProRule" id="PRU00335"/>
    </source>
</evidence>
<feature type="DNA-binding region" description="H-T-H motif" evidence="2">
    <location>
        <begin position="31"/>
        <end position="50"/>
    </location>
</feature>
<dbReference type="PRINTS" id="PR00455">
    <property type="entry name" value="HTHTETR"/>
</dbReference>
<reference evidence="4 5" key="1">
    <citation type="submission" date="2016-10" db="EMBL/GenBank/DDBJ databases">
        <authorList>
            <person name="Varghese N."/>
            <person name="Submissions S."/>
        </authorList>
    </citation>
    <scope>NUCLEOTIDE SEQUENCE [LARGE SCALE GENOMIC DNA]</scope>
    <source>
        <strain evidence="4 5">WCC6</strain>
    </source>
</reference>
<accession>A0A1H2TZJ1</accession>
<evidence type="ECO:0000313" key="4">
    <source>
        <dbReference type="EMBL" id="SDW49148.1"/>
    </source>
</evidence>